<dbReference type="OrthoDB" id="2106152at2759"/>
<dbReference type="SUPFAM" id="SSF53335">
    <property type="entry name" value="S-adenosyl-L-methionine-dependent methyltransferases"/>
    <property type="match status" value="1"/>
</dbReference>
<evidence type="ECO:0000313" key="3">
    <source>
        <dbReference type="Proteomes" id="UP000184356"/>
    </source>
</evidence>
<gene>
    <name evidence="2" type="ORF">ASPSYDRAFT_32953</name>
</gene>
<dbReference type="VEuPathDB" id="FungiDB:ASPSYDRAFT_32953"/>
<dbReference type="Pfam" id="PF10294">
    <property type="entry name" value="Methyltransf_16"/>
    <property type="match status" value="1"/>
</dbReference>
<dbReference type="GeneID" id="63761111"/>
<dbReference type="PANTHER" id="PTHR14614">
    <property type="entry name" value="HEPATOCELLULAR CARCINOMA-ASSOCIATED ANTIGEN"/>
    <property type="match status" value="1"/>
</dbReference>
<evidence type="ECO:0000256" key="1">
    <source>
        <dbReference type="SAM" id="MobiDB-lite"/>
    </source>
</evidence>
<dbReference type="GO" id="GO:0005737">
    <property type="term" value="C:cytoplasm"/>
    <property type="evidence" value="ECO:0007669"/>
    <property type="project" value="TreeGrafter"/>
</dbReference>
<feature type="region of interest" description="Disordered" evidence="1">
    <location>
        <begin position="1"/>
        <end position="40"/>
    </location>
</feature>
<dbReference type="Proteomes" id="UP000184356">
    <property type="component" value="Unassembled WGS sequence"/>
</dbReference>
<evidence type="ECO:0008006" key="4">
    <source>
        <dbReference type="Google" id="ProtNLM"/>
    </source>
</evidence>
<accession>A0A1L9TBH9</accession>
<dbReference type="PANTHER" id="PTHR14614:SF104">
    <property type="entry name" value="N-METHYLTRANSFERASE, PUTATIVE (AFU_ORTHOLOGUE AFUA_1G17750)-RELATED"/>
    <property type="match status" value="1"/>
</dbReference>
<name>A0A1L9TBH9_9EURO</name>
<feature type="compositionally biased region" description="Low complexity" evidence="1">
    <location>
        <begin position="11"/>
        <end position="24"/>
    </location>
</feature>
<dbReference type="InterPro" id="IPR019410">
    <property type="entry name" value="Methyltransf_16"/>
</dbReference>
<evidence type="ECO:0000313" key="2">
    <source>
        <dbReference type="EMBL" id="OJJ56788.1"/>
    </source>
</evidence>
<dbReference type="Gene3D" id="3.40.50.150">
    <property type="entry name" value="Vaccinia Virus protein VP39"/>
    <property type="match status" value="1"/>
</dbReference>
<reference evidence="3" key="1">
    <citation type="journal article" date="2017" name="Genome Biol.">
        <title>Comparative genomics reveals high biological diversity and specific adaptations in the industrially and medically important fungal genus Aspergillus.</title>
        <authorList>
            <person name="de Vries R.P."/>
            <person name="Riley R."/>
            <person name="Wiebenga A."/>
            <person name="Aguilar-Osorio G."/>
            <person name="Amillis S."/>
            <person name="Uchima C.A."/>
            <person name="Anderluh G."/>
            <person name="Asadollahi M."/>
            <person name="Askin M."/>
            <person name="Barry K."/>
            <person name="Battaglia E."/>
            <person name="Bayram O."/>
            <person name="Benocci T."/>
            <person name="Braus-Stromeyer S.A."/>
            <person name="Caldana C."/>
            <person name="Canovas D."/>
            <person name="Cerqueira G.C."/>
            <person name="Chen F."/>
            <person name="Chen W."/>
            <person name="Choi C."/>
            <person name="Clum A."/>
            <person name="Dos Santos R.A."/>
            <person name="Damasio A.R."/>
            <person name="Diallinas G."/>
            <person name="Emri T."/>
            <person name="Fekete E."/>
            <person name="Flipphi M."/>
            <person name="Freyberg S."/>
            <person name="Gallo A."/>
            <person name="Gournas C."/>
            <person name="Habgood R."/>
            <person name="Hainaut M."/>
            <person name="Harispe M.L."/>
            <person name="Henrissat B."/>
            <person name="Hilden K.S."/>
            <person name="Hope R."/>
            <person name="Hossain A."/>
            <person name="Karabika E."/>
            <person name="Karaffa L."/>
            <person name="Karanyi Z."/>
            <person name="Krasevec N."/>
            <person name="Kuo A."/>
            <person name="Kusch H."/>
            <person name="LaButti K."/>
            <person name="Lagendijk E.L."/>
            <person name="Lapidus A."/>
            <person name="Levasseur A."/>
            <person name="Lindquist E."/>
            <person name="Lipzen A."/>
            <person name="Logrieco A.F."/>
            <person name="MacCabe A."/>
            <person name="Maekelae M.R."/>
            <person name="Malavazi I."/>
            <person name="Melin P."/>
            <person name="Meyer V."/>
            <person name="Mielnichuk N."/>
            <person name="Miskei M."/>
            <person name="Molnar A.P."/>
            <person name="Mule G."/>
            <person name="Ngan C.Y."/>
            <person name="Orejas M."/>
            <person name="Orosz E."/>
            <person name="Ouedraogo J.P."/>
            <person name="Overkamp K.M."/>
            <person name="Park H.-S."/>
            <person name="Perrone G."/>
            <person name="Piumi F."/>
            <person name="Punt P.J."/>
            <person name="Ram A.F."/>
            <person name="Ramon A."/>
            <person name="Rauscher S."/>
            <person name="Record E."/>
            <person name="Riano-Pachon D.M."/>
            <person name="Robert V."/>
            <person name="Roehrig J."/>
            <person name="Ruller R."/>
            <person name="Salamov A."/>
            <person name="Salih N.S."/>
            <person name="Samson R.A."/>
            <person name="Sandor E."/>
            <person name="Sanguinetti M."/>
            <person name="Schuetze T."/>
            <person name="Sepcic K."/>
            <person name="Shelest E."/>
            <person name="Sherlock G."/>
            <person name="Sophianopoulou V."/>
            <person name="Squina F.M."/>
            <person name="Sun H."/>
            <person name="Susca A."/>
            <person name="Todd R.B."/>
            <person name="Tsang A."/>
            <person name="Unkles S.E."/>
            <person name="van de Wiele N."/>
            <person name="van Rossen-Uffink D."/>
            <person name="Oliveira J.V."/>
            <person name="Vesth T.C."/>
            <person name="Visser J."/>
            <person name="Yu J.-H."/>
            <person name="Zhou M."/>
            <person name="Andersen M.R."/>
            <person name="Archer D.B."/>
            <person name="Baker S.E."/>
            <person name="Benoit I."/>
            <person name="Brakhage A.A."/>
            <person name="Braus G.H."/>
            <person name="Fischer R."/>
            <person name="Frisvad J.C."/>
            <person name="Goldman G.H."/>
            <person name="Houbraken J."/>
            <person name="Oakley B."/>
            <person name="Pocsi I."/>
            <person name="Scazzocchio C."/>
            <person name="Seiboth B."/>
            <person name="vanKuyk P.A."/>
            <person name="Wortman J."/>
            <person name="Dyer P.S."/>
            <person name="Grigoriev I.V."/>
        </authorList>
    </citation>
    <scope>NUCLEOTIDE SEQUENCE [LARGE SCALE GENOMIC DNA]</scope>
    <source>
        <strain evidence="3">CBS 593.65</strain>
    </source>
</reference>
<feature type="compositionally biased region" description="Basic residues" evidence="1">
    <location>
        <begin position="1"/>
        <end position="10"/>
    </location>
</feature>
<sequence length="351" mass="38453">MLHTRLRPLRLPRAADLPSSSSSSGATPNCGSEDVDEDFDEDPEDLFASFIQIPHLFPDDVPHIHGDPGQQLIYSSPLYGDLRIMVPSYPGQSEDKSKETIGVSPVDGATARLEEERKLHAHFLWSAGMVVAEGIEYADSQSKSGDGDLEMWKVRGEKVLELGAGAALPSITAALAKASAVTITDHPSSPALGPSGAISFNVKCNLSRPECAAEIDIRPHEWGTTLTSDPWAVANKGLYTRIIAADCYWMRSQHENLARTMKWFLAPMGKVCVVAGFHTGRSIVAGFFETVVEMGLEIEKIYERDLNSSLDEEGGELRREWVSEREGEGVENRRRWCVIAVLKHASSASFT</sequence>
<dbReference type="AlphaFoldDB" id="A0A1L9TBH9"/>
<protein>
    <recommendedName>
        <fullName evidence="4">Nicotinamide N-methyltransferase</fullName>
    </recommendedName>
</protein>
<dbReference type="RefSeq" id="XP_040700594.1">
    <property type="nucleotide sequence ID" value="XM_040845038.1"/>
</dbReference>
<proteinExistence type="predicted"/>
<organism evidence="2 3">
    <name type="scientific">Aspergillus sydowii CBS 593.65</name>
    <dbReference type="NCBI Taxonomy" id="1036612"/>
    <lineage>
        <taxon>Eukaryota</taxon>
        <taxon>Fungi</taxon>
        <taxon>Dikarya</taxon>
        <taxon>Ascomycota</taxon>
        <taxon>Pezizomycotina</taxon>
        <taxon>Eurotiomycetes</taxon>
        <taxon>Eurotiomycetidae</taxon>
        <taxon>Eurotiales</taxon>
        <taxon>Aspergillaceae</taxon>
        <taxon>Aspergillus</taxon>
        <taxon>Aspergillus subgen. Nidulantes</taxon>
    </lineage>
</organism>
<dbReference type="GO" id="GO:0008757">
    <property type="term" value="F:S-adenosylmethionine-dependent methyltransferase activity"/>
    <property type="evidence" value="ECO:0007669"/>
    <property type="project" value="UniProtKB-ARBA"/>
</dbReference>
<dbReference type="InterPro" id="IPR029063">
    <property type="entry name" value="SAM-dependent_MTases_sf"/>
</dbReference>
<dbReference type="EMBL" id="KV878589">
    <property type="protein sequence ID" value="OJJ56788.1"/>
    <property type="molecule type" value="Genomic_DNA"/>
</dbReference>
<keyword evidence="3" id="KW-1185">Reference proteome</keyword>